<keyword evidence="11" id="KW-0464">Manganese</keyword>
<comment type="pathway">
    <text evidence="11">Protein modification; protein glycosylation.</text>
</comment>
<keyword evidence="7" id="KW-1133">Transmembrane helix</keyword>
<keyword evidence="11" id="KW-0479">Metal-binding</keyword>
<evidence type="ECO:0000256" key="1">
    <source>
        <dbReference type="ARBA" id="ARBA00004606"/>
    </source>
</evidence>
<dbReference type="Gene3D" id="3.90.550.10">
    <property type="entry name" value="Spore Coat Polysaccharide Biosynthesis Protein SpsA, Chain A"/>
    <property type="match status" value="1"/>
</dbReference>
<dbReference type="CDD" id="cd00218">
    <property type="entry name" value="GlcAT-I"/>
    <property type="match status" value="1"/>
</dbReference>
<dbReference type="InterPro" id="IPR029044">
    <property type="entry name" value="Nucleotide-diphossugar_trans"/>
</dbReference>
<dbReference type="InterPro" id="IPR005027">
    <property type="entry name" value="Glyco_trans_43"/>
</dbReference>
<keyword evidence="5" id="KW-0812">Transmembrane</keyword>
<dbReference type="PANTHER" id="PTHR10896:SF65">
    <property type="entry name" value="GALACTOSYLGALACTOSYLXYLOSYLPROTEIN 3-BETA-GLUCURONOSYLTRANSFERASE 3"/>
    <property type="match status" value="1"/>
</dbReference>
<dbReference type="EC" id="2.4.1.135" evidence="3 11"/>
<comment type="catalytic activity">
    <reaction evidence="10 11">
        <text>3-O-(beta-D-galactosyl-(1-&gt;3)-beta-D-galactosyl-(1-&gt;4)-beta-D-xylosyl)-L-seryl-[protein] + UDP-alpha-D-glucuronate = 3-O-(beta-D-GlcA-(1-&gt;3)-beta-D-Gal-(1-&gt;3)-beta-D-Gal-(1-&gt;4)-beta-D-Xyl)-L-seryl-[protein] + UDP + H(+)</text>
        <dbReference type="Rhea" id="RHEA:24168"/>
        <dbReference type="Rhea" id="RHEA-COMP:12571"/>
        <dbReference type="Rhea" id="RHEA-COMP:12573"/>
        <dbReference type="ChEBI" id="CHEBI:15378"/>
        <dbReference type="ChEBI" id="CHEBI:58052"/>
        <dbReference type="ChEBI" id="CHEBI:58223"/>
        <dbReference type="ChEBI" id="CHEBI:132090"/>
        <dbReference type="ChEBI" id="CHEBI:132093"/>
        <dbReference type="EC" id="2.4.1.135"/>
    </reaction>
</comment>
<keyword evidence="9" id="KW-0325">Glycoprotein</keyword>
<keyword evidence="12" id="KW-0175">Coiled coil</keyword>
<keyword evidence="11" id="KW-0333">Golgi apparatus</keyword>
<dbReference type="Pfam" id="PF03360">
    <property type="entry name" value="Glyco_transf_43"/>
    <property type="match status" value="1"/>
</dbReference>
<sequence>MIWWFQRKVLLFPAVIVCCLFIVLYSLCRPGDSNSSIKFTVQEIESLKKQLNAFEHKLKKKELKTIYLVTPTYHRLTQQADLVRMSNTLKLVESIHWIVIEDSNKKTDLVKNILEDSSIKHTQLYVSTSNDLVRLNSDPRWKKHRGVDQRNLGLKWLRENITGQINDGVVYFADDDNTYHENLFKEMRNTKKISMWPVALVGGLNWEGPVCKNGRVVSFYTAWEPNRMFPVDMAAFAINLHVILENNDVYINPEVKRGYLETDFLERLGITKDEIEAKAEDCQKILVWHTQTSEPNMKNEIKLQSLGRGSNPKIVI</sequence>
<reference evidence="14" key="1">
    <citation type="submission" date="2025-08" db="UniProtKB">
        <authorList>
            <consortium name="RefSeq"/>
        </authorList>
    </citation>
    <scope>IDENTIFICATION</scope>
</reference>
<dbReference type="RefSeq" id="XP_065655589.1">
    <property type="nucleotide sequence ID" value="XM_065799517.1"/>
</dbReference>
<protein>
    <recommendedName>
        <fullName evidence="3 11">Galactosylgalactosylxylosylprotein 3-beta-glucuronosyltransferase</fullName>
        <ecNumber evidence="3 11">2.4.1.135</ecNumber>
    </recommendedName>
</protein>
<keyword evidence="13" id="KW-1185">Reference proteome</keyword>
<comment type="subcellular location">
    <subcellularLocation>
        <location evidence="11">Golgi apparatus membrane</location>
        <topology evidence="11">Single-pass type II membrane protein</topology>
    </subcellularLocation>
    <subcellularLocation>
        <location evidence="1">Membrane</location>
        <topology evidence="1">Single-pass type II membrane protein</topology>
    </subcellularLocation>
</comment>
<evidence type="ECO:0000256" key="8">
    <source>
        <dbReference type="ARBA" id="ARBA00023136"/>
    </source>
</evidence>
<dbReference type="Proteomes" id="UP001652625">
    <property type="component" value="Chromosome 06"/>
</dbReference>
<name>A0ABM4C209_HYDVU</name>
<evidence type="ECO:0000256" key="6">
    <source>
        <dbReference type="ARBA" id="ARBA00022968"/>
    </source>
</evidence>
<proteinExistence type="inferred from homology"/>
<feature type="coiled-coil region" evidence="12">
    <location>
        <begin position="37"/>
        <end position="64"/>
    </location>
</feature>
<dbReference type="SUPFAM" id="SSF53448">
    <property type="entry name" value="Nucleotide-diphospho-sugar transferases"/>
    <property type="match status" value="1"/>
</dbReference>
<evidence type="ECO:0000313" key="13">
    <source>
        <dbReference type="Proteomes" id="UP001652625"/>
    </source>
</evidence>
<evidence type="ECO:0000256" key="3">
    <source>
        <dbReference type="ARBA" id="ARBA00012641"/>
    </source>
</evidence>
<comment type="similarity">
    <text evidence="2 11">Belongs to the glycosyltransferase 43 family.</text>
</comment>
<evidence type="ECO:0000256" key="9">
    <source>
        <dbReference type="ARBA" id="ARBA00023180"/>
    </source>
</evidence>
<gene>
    <name evidence="14" type="primary">LOC124805774</name>
</gene>
<dbReference type="GeneID" id="124805774"/>
<comment type="cofactor">
    <cofactor evidence="11">
        <name>Mn(2+)</name>
        <dbReference type="ChEBI" id="CHEBI:29035"/>
    </cofactor>
</comment>
<organism evidence="13 14">
    <name type="scientific">Hydra vulgaris</name>
    <name type="common">Hydra</name>
    <name type="synonym">Hydra attenuata</name>
    <dbReference type="NCBI Taxonomy" id="6087"/>
    <lineage>
        <taxon>Eukaryota</taxon>
        <taxon>Metazoa</taxon>
        <taxon>Cnidaria</taxon>
        <taxon>Hydrozoa</taxon>
        <taxon>Hydroidolina</taxon>
        <taxon>Anthoathecata</taxon>
        <taxon>Aplanulata</taxon>
        <taxon>Hydridae</taxon>
        <taxon>Hydra</taxon>
    </lineage>
</organism>
<accession>A0ABM4C209</accession>
<evidence type="ECO:0000256" key="2">
    <source>
        <dbReference type="ARBA" id="ARBA00007706"/>
    </source>
</evidence>
<evidence type="ECO:0000256" key="4">
    <source>
        <dbReference type="ARBA" id="ARBA00022679"/>
    </source>
</evidence>
<keyword evidence="6 11" id="KW-0735">Signal-anchor</keyword>
<keyword evidence="4 11" id="KW-0808">Transferase</keyword>
<keyword evidence="8" id="KW-0472">Membrane</keyword>
<evidence type="ECO:0000313" key="14">
    <source>
        <dbReference type="RefSeq" id="XP_065655589.1"/>
    </source>
</evidence>
<evidence type="ECO:0000256" key="11">
    <source>
        <dbReference type="RuleBase" id="RU363127"/>
    </source>
</evidence>
<evidence type="ECO:0000256" key="12">
    <source>
        <dbReference type="SAM" id="Coils"/>
    </source>
</evidence>
<dbReference type="PANTHER" id="PTHR10896">
    <property type="entry name" value="GALACTOSYLGALACTOSYLXYLOSYLPROTEIN 3-BETA-GLUCURONOSYLTRANSFERASE BETA-1,3-GLUCURONYLTRANSFERASE"/>
    <property type="match status" value="1"/>
</dbReference>
<evidence type="ECO:0000256" key="10">
    <source>
        <dbReference type="ARBA" id="ARBA00047979"/>
    </source>
</evidence>
<evidence type="ECO:0000256" key="5">
    <source>
        <dbReference type="ARBA" id="ARBA00022692"/>
    </source>
</evidence>
<evidence type="ECO:0000256" key="7">
    <source>
        <dbReference type="ARBA" id="ARBA00022989"/>
    </source>
</evidence>